<accession>K2GT46</accession>
<reference evidence="1" key="1">
    <citation type="journal article" date="2012" name="Science">
        <title>Fermentation, hydrogen, and sulfur metabolism in multiple uncultivated bacterial phyla.</title>
        <authorList>
            <person name="Wrighton K.C."/>
            <person name="Thomas B.C."/>
            <person name="Sharon I."/>
            <person name="Miller C.S."/>
            <person name="Castelle C.J."/>
            <person name="VerBerkmoes N.C."/>
            <person name="Wilkins M.J."/>
            <person name="Hettich R.L."/>
            <person name="Lipton M.S."/>
            <person name="Williams K.H."/>
            <person name="Long P.E."/>
            <person name="Banfield J.F."/>
        </authorList>
    </citation>
    <scope>NUCLEOTIDE SEQUENCE [LARGE SCALE GENOMIC DNA]</scope>
</reference>
<protein>
    <submittedName>
        <fullName evidence="1">Uncharacterized protein</fullName>
    </submittedName>
</protein>
<gene>
    <name evidence="1" type="ORF">ACD_4C00250G0007</name>
</gene>
<evidence type="ECO:0000313" key="1">
    <source>
        <dbReference type="EMBL" id="EKE26535.1"/>
    </source>
</evidence>
<proteinExistence type="predicted"/>
<organism evidence="1">
    <name type="scientific">uncultured bacterium</name>
    <name type="common">gcode 4</name>
    <dbReference type="NCBI Taxonomy" id="1234023"/>
    <lineage>
        <taxon>Bacteria</taxon>
        <taxon>environmental samples</taxon>
    </lineage>
</organism>
<comment type="caution">
    <text evidence="1">The sequence shown here is derived from an EMBL/GenBank/DDBJ whole genome shotgun (WGS) entry which is preliminary data.</text>
</comment>
<sequence>MFDIIRNKGNNRIIDISNGYKWEDLKEGVRYIKIHKRDTLIRKVSLSLLMLLDNSISYVSYITFKGIWLIGIEAYNRVKEYRIRRSYGWLSKFDKKFD</sequence>
<dbReference type="EMBL" id="AMFJ01000766">
    <property type="protein sequence ID" value="EKE26535.1"/>
    <property type="molecule type" value="Genomic_DNA"/>
</dbReference>
<dbReference type="AlphaFoldDB" id="K2GT46"/>
<name>K2GT46_9BACT</name>
<feature type="non-terminal residue" evidence="1">
    <location>
        <position position="98"/>
    </location>
</feature>